<dbReference type="InterPro" id="IPR011045">
    <property type="entry name" value="N2O_reductase_N"/>
</dbReference>
<dbReference type="GO" id="GO:0008234">
    <property type="term" value="F:cysteine-type peptidase activity"/>
    <property type="evidence" value="ECO:0007669"/>
    <property type="project" value="InterPro"/>
</dbReference>
<name>A0A0E3KQK9_METTE</name>
<dbReference type="Gene3D" id="2.60.40.10">
    <property type="entry name" value="Immunoglobulins"/>
    <property type="match status" value="2"/>
</dbReference>
<dbReference type="Gene3D" id="2.130.10.10">
    <property type="entry name" value="YVTN repeat-like/Quinoprotein amine dehydrogenase"/>
    <property type="match status" value="2"/>
</dbReference>
<dbReference type="SUPFAM" id="SSF50974">
    <property type="entry name" value="Nitrous oxide reductase, N-terminal domain"/>
    <property type="match status" value="1"/>
</dbReference>
<dbReference type="Pfam" id="PF00112">
    <property type="entry name" value="Peptidase_C1"/>
    <property type="match status" value="1"/>
</dbReference>
<dbReference type="InterPro" id="IPR011964">
    <property type="entry name" value="YVTN_b-propeller_repeat"/>
</dbReference>
<sequence length="1263" mass="136742">MEKDNQKMKTEINMKKNFNIISILNVGKKLVIFSELLILFFVIGSSIAIADTEPSEINTASEIQSNALNQTDSLPELKYAPENPKFTRYLNNKNYTQSAPSQSEYQTGFVPTPVDLSHLSDVSAGHVSAPAYYDLRTLNRVTDVRDQGHEGTCWAFATYASLESYLLPEENRDFSENNMKNLLSSAYPEGFDYTPDEGGNHLMSTAYLARWSGPVDEADDPYDPSNYSSVYSPTGLRVQKHIRDVLIIPDRKSPMDNDNIKSAVQNYGAVYTTMYVDPAYYSPDQRYYYFNNDISYPNHAVAIVGWNDSFDKNQFSNVPPGNGAFIVKNSWGKTWGEDGYFYVSYYDTKLGYDGNVVFTAENTDNYDSIYQYDPLGWVNSVGYSNPTCWCANVFTAKSYEVLKAVGFYTTDSNCNYEIYIHTDPEFSPISRTGYVLAQSGTIPFAGYHTIPLNSGVKLKAGQKFSVVLKLTTPGYNFPIAFEYPRSGYSSKARANTGESFISPNGIKWEDLTAHYPNANVCVKAFTYPISFPVANFSSNVSEGYVPLNVQFNDSSRNATGWYWDFGDGNYSTEQNPVHVYSRIGTYPVNLTASNDNGTDSKLATIAVLKQPAYAYIANMGSNTISVIDTAKDIVITTVEAGAGPYGVGVSPDGKKVYVANNDSNTVSAIDTATNTVTATIPVGRKPWGIAVAPDGTKVHVANNLDNTTSVIDTATNTVITTVPAGIYPSGVAVTPDGTKVYFASSHHSENSTGSIVSVIDTATNGVIASVPVGNVSTGISVTPDGTKVYVSNSLDDTVSVIDTATNTIIATVPVGDNPQGNAVSPEGKMVYVANYDSNTISIIDAVTDTLIASVPVEVNPIGVSFNPDENEAYVTNSGSNTVSVIDTATHRVKTTMSVGEFPAAFGQFIKQPVLPFANFNSNVSEGYAPLSVQFTDLSKNAMEWSWNFGDGNYSTEQNPVHIFSAPQIHIVNLTVSNEKGTASKLATITVTQQSSPSGGGDGSTDGSSGGSGSSKSGSSGGKRGGSRGGGGGGGGSPEPARNVDVKELSQVRVVSGNSVKFDFPKNATCVVYVSFDAKKTAGKTTTIVEQLKAKSTLTSNLSSGEVYKYFNLWVGNAGFATEKNIENPVVCFKVEKSWLEDKNIDQNSITLNRYSDKKWSELPIKLLREDSKYLYFTADTPGFTYFAITGNTIEKESENETELATDIQDPGQESIALGSKDKLESKDRLTSETGKITSIPGFRAVCGVVSLLAISFCKRRFNN</sequence>
<proteinExistence type="predicted"/>
<accession>A0A0E3KQK9</accession>
<dbReference type="InterPro" id="IPR000601">
    <property type="entry name" value="PKD_dom"/>
</dbReference>
<dbReference type="InterPro" id="IPR048433">
    <property type="entry name" value="YNCE-like_beta-prop"/>
</dbReference>
<feature type="region of interest" description="Disordered" evidence="2">
    <location>
        <begin position="990"/>
        <end position="1043"/>
    </location>
</feature>
<feature type="compositionally biased region" description="Gly residues" evidence="2">
    <location>
        <begin position="997"/>
        <end position="1036"/>
    </location>
</feature>
<feature type="domain" description="PKD" evidence="3">
    <location>
        <begin position="553"/>
        <end position="607"/>
    </location>
</feature>
<dbReference type="SUPFAM" id="SSF54001">
    <property type="entry name" value="Cysteine proteinases"/>
    <property type="match status" value="1"/>
</dbReference>
<dbReference type="NCBIfam" id="TIGR02276">
    <property type="entry name" value="beta_rpt_yvtn"/>
    <property type="match status" value="7"/>
</dbReference>
<dbReference type="PROSITE" id="PS50093">
    <property type="entry name" value="PKD"/>
    <property type="match status" value="2"/>
</dbReference>
<dbReference type="NCBIfam" id="TIGR04213">
    <property type="entry name" value="PGF_pre_PGF"/>
    <property type="match status" value="1"/>
</dbReference>
<dbReference type="SMART" id="SM00645">
    <property type="entry name" value="Pept_C1"/>
    <property type="match status" value="1"/>
</dbReference>
<dbReference type="EMBL" id="CP009502">
    <property type="protein sequence ID" value="AKB14406.1"/>
    <property type="molecule type" value="Genomic_DNA"/>
</dbReference>
<evidence type="ECO:0000313" key="4">
    <source>
        <dbReference type="EMBL" id="AKB14406.1"/>
    </source>
</evidence>
<dbReference type="KEGG" id="mthe:MSTHC_0088"/>
<dbReference type="FunFam" id="2.60.40.10:FF:000270">
    <property type="entry name" value="Cell surface protein"/>
    <property type="match status" value="2"/>
</dbReference>
<dbReference type="Pfam" id="PF21783">
    <property type="entry name" value="YNCE"/>
    <property type="match status" value="1"/>
</dbReference>
<dbReference type="InterPro" id="IPR018391">
    <property type="entry name" value="PQQ_b-propeller_rpt"/>
</dbReference>
<keyword evidence="1" id="KW-0732">Signal</keyword>
<dbReference type="GO" id="GO:0006508">
    <property type="term" value="P:proteolysis"/>
    <property type="evidence" value="ECO:0007669"/>
    <property type="project" value="InterPro"/>
</dbReference>
<dbReference type="Pfam" id="PF18560">
    <property type="entry name" value="Lectin_like"/>
    <property type="match status" value="1"/>
</dbReference>
<organism evidence="4 5">
    <name type="scientific">Methanosarcina thermophila CHTI-55</name>
    <dbReference type="NCBI Taxonomy" id="1434121"/>
    <lineage>
        <taxon>Archaea</taxon>
        <taxon>Methanobacteriati</taxon>
        <taxon>Methanobacteriota</taxon>
        <taxon>Stenosarchaea group</taxon>
        <taxon>Methanomicrobia</taxon>
        <taxon>Methanosarcinales</taxon>
        <taxon>Methanosarcinaceae</taxon>
        <taxon>Methanosarcina</taxon>
    </lineage>
</organism>
<dbReference type="InterPro" id="IPR035986">
    <property type="entry name" value="PKD_dom_sf"/>
</dbReference>
<dbReference type="InterPro" id="IPR038765">
    <property type="entry name" value="Papain-like_cys_pep_sf"/>
</dbReference>
<dbReference type="PANTHER" id="PTHR47197">
    <property type="entry name" value="PROTEIN NIRF"/>
    <property type="match status" value="1"/>
</dbReference>
<dbReference type="HOGENOM" id="CLU_282803_0_0_2"/>
<evidence type="ECO:0000313" key="5">
    <source>
        <dbReference type="Proteomes" id="UP000056925"/>
    </source>
</evidence>
<dbReference type="InterPro" id="IPR013783">
    <property type="entry name" value="Ig-like_fold"/>
</dbReference>
<dbReference type="CDD" id="cd02619">
    <property type="entry name" value="Peptidase_C1"/>
    <property type="match status" value="1"/>
</dbReference>
<gene>
    <name evidence="4" type="ORF">MSTHC_0088</name>
</gene>
<dbReference type="PATRIC" id="fig|1434121.4.peg.119"/>
<dbReference type="InterPro" id="IPR015943">
    <property type="entry name" value="WD40/YVTN_repeat-like_dom_sf"/>
</dbReference>
<dbReference type="InterPro" id="IPR022409">
    <property type="entry name" value="PKD/Chitinase_dom"/>
</dbReference>
<dbReference type="Pfam" id="PF18911">
    <property type="entry name" value="PKD_4"/>
    <property type="match status" value="2"/>
</dbReference>
<reference evidence="4 5" key="1">
    <citation type="submission" date="2014-07" db="EMBL/GenBank/DDBJ databases">
        <title>Methanogenic archaea and the global carbon cycle.</title>
        <authorList>
            <person name="Henriksen J.R."/>
            <person name="Luke J."/>
            <person name="Reinhart S."/>
            <person name="Benedict M.N."/>
            <person name="Youngblut N.D."/>
            <person name="Metcalf M.E."/>
            <person name="Whitaker R.J."/>
            <person name="Metcalf W.W."/>
        </authorList>
    </citation>
    <scope>NUCLEOTIDE SEQUENCE [LARGE SCALE GENOMIC DNA]</scope>
    <source>
        <strain evidence="4 5">CHTI-55</strain>
    </source>
</reference>
<dbReference type="InterPro" id="IPR051200">
    <property type="entry name" value="Host-pathogen_enzymatic-act"/>
</dbReference>
<dbReference type="InterPro" id="IPR040528">
    <property type="entry name" value="Lectin-like"/>
</dbReference>
<dbReference type="AlphaFoldDB" id="A0A0E3KQK9"/>
<dbReference type="SMART" id="SM00089">
    <property type="entry name" value="PKD"/>
    <property type="match status" value="2"/>
</dbReference>
<dbReference type="SMART" id="SM00564">
    <property type="entry name" value="PQQ"/>
    <property type="match status" value="4"/>
</dbReference>
<dbReference type="PANTHER" id="PTHR47197:SF3">
    <property type="entry name" value="DIHYDRO-HEME D1 DEHYDROGENASE"/>
    <property type="match status" value="1"/>
</dbReference>
<evidence type="ECO:0000256" key="2">
    <source>
        <dbReference type="SAM" id="MobiDB-lite"/>
    </source>
</evidence>
<dbReference type="SUPFAM" id="SSF49299">
    <property type="entry name" value="PKD domain"/>
    <property type="match status" value="2"/>
</dbReference>
<dbReference type="CDD" id="cd00146">
    <property type="entry name" value="PKD"/>
    <property type="match status" value="2"/>
</dbReference>
<dbReference type="Gene3D" id="3.90.70.10">
    <property type="entry name" value="Cysteine proteinases"/>
    <property type="match status" value="1"/>
</dbReference>
<feature type="domain" description="PKD" evidence="3">
    <location>
        <begin position="938"/>
        <end position="997"/>
    </location>
</feature>
<dbReference type="InterPro" id="IPR026453">
    <property type="entry name" value="PGF_pre_PGF"/>
</dbReference>
<dbReference type="Proteomes" id="UP000056925">
    <property type="component" value="Chromosome"/>
</dbReference>
<protein>
    <submittedName>
        <fullName evidence="4">Cell surface protein</fullName>
    </submittedName>
</protein>
<evidence type="ECO:0000256" key="1">
    <source>
        <dbReference type="ARBA" id="ARBA00022729"/>
    </source>
</evidence>
<dbReference type="InterPro" id="IPR000668">
    <property type="entry name" value="Peptidase_C1A_C"/>
</dbReference>
<evidence type="ECO:0000259" key="3">
    <source>
        <dbReference type="PROSITE" id="PS50093"/>
    </source>
</evidence>